<reference evidence="5" key="1">
    <citation type="submission" date="2021-01" db="EMBL/GenBank/DDBJ databases">
        <title>Draft genome sequence of Nasalis larvatus strain YZ03.</title>
        <authorList>
            <person name="Suzuki-Hashido N."/>
            <person name="Tsuchida S."/>
            <person name="Hayakawa T."/>
        </authorList>
    </citation>
    <scope>NUCLEOTIDE SEQUENCE [LARGE SCALE GENOMIC DNA]</scope>
    <source>
        <strain evidence="5">YZ03</strain>
    </source>
</reference>
<evidence type="ECO:0000259" key="3">
    <source>
        <dbReference type="Pfam" id="PF17802"/>
    </source>
</evidence>
<dbReference type="Proteomes" id="UP000616547">
    <property type="component" value="Unassembled WGS sequence"/>
</dbReference>
<dbReference type="Gene3D" id="2.60.40.10">
    <property type="entry name" value="Immunoglobulins"/>
    <property type="match status" value="2"/>
</dbReference>
<dbReference type="InterPro" id="IPR041033">
    <property type="entry name" value="SpaA_PFL_dom_1"/>
</dbReference>
<dbReference type="InterPro" id="IPR026466">
    <property type="entry name" value="Fim_isopep_form_D2_dom"/>
</dbReference>
<dbReference type="Pfam" id="PF16555">
    <property type="entry name" value="GramPos_pilinD1"/>
    <property type="match status" value="1"/>
</dbReference>
<evidence type="ECO:0000313" key="5">
    <source>
        <dbReference type="Proteomes" id="UP000616547"/>
    </source>
</evidence>
<dbReference type="InterPro" id="IPR048052">
    <property type="entry name" value="FM1-like"/>
</dbReference>
<accession>A0ABQ3W6J9</accession>
<name>A0ABQ3W6J9_9LACO</name>
<keyword evidence="5" id="KW-1185">Reference proteome</keyword>
<dbReference type="InterPro" id="IPR013783">
    <property type="entry name" value="Ig-like_fold"/>
</dbReference>
<proteinExistence type="predicted"/>
<dbReference type="RefSeq" id="WP_201331445.1">
    <property type="nucleotide sequence ID" value="NZ_BOCG01000280.1"/>
</dbReference>
<dbReference type="NCBIfam" id="NF033902">
    <property type="entry name" value="iso_D2_wall_anc"/>
    <property type="match status" value="1"/>
</dbReference>
<feature type="domain" description="Gram-positive pilin subunit D1 N-terminal" evidence="2">
    <location>
        <begin position="10"/>
        <end position="74"/>
    </location>
</feature>
<dbReference type="NCBIfam" id="TIGR04226">
    <property type="entry name" value="RrgB_K2N_iso_D2"/>
    <property type="match status" value="1"/>
</dbReference>
<evidence type="ECO:0008006" key="6">
    <source>
        <dbReference type="Google" id="ProtNLM"/>
    </source>
</evidence>
<evidence type="ECO:0000259" key="2">
    <source>
        <dbReference type="Pfam" id="PF16555"/>
    </source>
</evidence>
<feature type="transmembrane region" description="Helical" evidence="1">
    <location>
        <begin position="393"/>
        <end position="415"/>
    </location>
</feature>
<dbReference type="Pfam" id="PF17802">
    <property type="entry name" value="SpaA"/>
    <property type="match status" value="1"/>
</dbReference>
<sequence length="423" mass="45266">MSELKSTYTTNGEVTTDSTGVANAKIEEADYGKYYFVEETKTESSFATAPFMLEVPSYISGKGYATTMNVYPKNKVTTPTPGKDVSVLGNNDSSANIGDQVKWYLKGTIPADIDTYKTYEFSDTLDKALTYDKSFTPVVKVGKSTTLVAGTDYTVTEPTSDSNVFKVALTSSGMKKAYEVYQTAGKSASASEIADISENTDSNPFIEVEFATTINENAVMGKQIDNKVTLNFHNDGNVSGNPESDTTEVHTGGIRFIKKDAVNGNVLSGAVFELYEADGTTPVKWTQAMIDANGSTGFQDQAVGNAVKLVSKEDGTFEIKGLKYGSDGEKNASAKTKYVLKETKAPEGYNLPDKATTDVTVSATSYYTDPTATSLTAASPVEILNNKTPNLPLTGGIGAMIFALAGLAVAGFAFYEIKKRRQA</sequence>
<dbReference type="EMBL" id="BOCI01000063">
    <property type="protein sequence ID" value="GHW00527.1"/>
    <property type="molecule type" value="Genomic_DNA"/>
</dbReference>
<dbReference type="InterPro" id="IPR032364">
    <property type="entry name" value="GramPos_pilinD1_N"/>
</dbReference>
<protein>
    <recommendedName>
        <fullName evidence="6">Isopeptide-forming domain-containing fimbrial protein</fullName>
    </recommendedName>
</protein>
<comment type="caution">
    <text evidence="4">The sequence shown here is derived from an EMBL/GenBank/DDBJ whole genome shotgun (WGS) entry which is preliminary data.</text>
</comment>
<evidence type="ECO:0000313" key="4">
    <source>
        <dbReference type="EMBL" id="GHW00527.1"/>
    </source>
</evidence>
<feature type="domain" description="SpaA-like prealbumin fold" evidence="3">
    <location>
        <begin position="253"/>
        <end position="365"/>
    </location>
</feature>
<dbReference type="Gene3D" id="2.60.40.740">
    <property type="match status" value="1"/>
</dbReference>
<evidence type="ECO:0000256" key="1">
    <source>
        <dbReference type="SAM" id="Phobius"/>
    </source>
</evidence>
<gene>
    <name evidence="4" type="ORF">lacNasYZ03_02140</name>
</gene>
<keyword evidence="1" id="KW-1133">Transmembrane helix</keyword>
<dbReference type="NCBIfam" id="TIGR01167">
    <property type="entry name" value="LPXTG_anchor"/>
    <property type="match status" value="1"/>
</dbReference>
<keyword evidence="1" id="KW-0472">Membrane</keyword>
<organism evidence="4 5">
    <name type="scientific">Lactobacillus nasalidis</name>
    <dbReference type="NCBI Taxonomy" id="2797258"/>
    <lineage>
        <taxon>Bacteria</taxon>
        <taxon>Bacillati</taxon>
        <taxon>Bacillota</taxon>
        <taxon>Bacilli</taxon>
        <taxon>Lactobacillales</taxon>
        <taxon>Lactobacillaceae</taxon>
        <taxon>Lactobacillus</taxon>
    </lineage>
</organism>
<keyword evidence="1" id="KW-0812">Transmembrane</keyword>